<dbReference type="Proteomes" id="UP000663720">
    <property type="component" value="Chromosome"/>
</dbReference>
<name>A0A975BBE7_9BACT</name>
<protein>
    <recommendedName>
        <fullName evidence="1">Polymerase beta nucleotidyltransferase domain-containing protein</fullName>
    </recommendedName>
</protein>
<dbReference type="InterPro" id="IPR043519">
    <property type="entry name" value="NT_sf"/>
</dbReference>
<evidence type="ECO:0000313" key="3">
    <source>
        <dbReference type="Proteomes" id="UP000663720"/>
    </source>
</evidence>
<evidence type="ECO:0000259" key="1">
    <source>
        <dbReference type="Pfam" id="PF18765"/>
    </source>
</evidence>
<organism evidence="2 3">
    <name type="scientific">Desulfonema limicola</name>
    <dbReference type="NCBI Taxonomy" id="45656"/>
    <lineage>
        <taxon>Bacteria</taxon>
        <taxon>Pseudomonadati</taxon>
        <taxon>Thermodesulfobacteriota</taxon>
        <taxon>Desulfobacteria</taxon>
        <taxon>Desulfobacterales</taxon>
        <taxon>Desulfococcaceae</taxon>
        <taxon>Desulfonema</taxon>
    </lineage>
</organism>
<dbReference type="InterPro" id="IPR041633">
    <property type="entry name" value="Polbeta"/>
</dbReference>
<gene>
    <name evidence="2" type="ORF">dnl_44970</name>
</gene>
<dbReference type="RefSeq" id="WP_207688091.1">
    <property type="nucleotide sequence ID" value="NZ_CP061799.1"/>
</dbReference>
<accession>A0A975BBE7</accession>
<dbReference type="EMBL" id="CP061799">
    <property type="protein sequence ID" value="QTA82130.1"/>
    <property type="molecule type" value="Genomic_DNA"/>
</dbReference>
<dbReference type="CDD" id="cd05403">
    <property type="entry name" value="NT_KNTase_like"/>
    <property type="match status" value="1"/>
</dbReference>
<sequence length="120" mass="14032">MDIKKIKENLQKREQKKKDARLKLFEAALFDFNAIIQMIINRYSPKRIVQWGSLLDSNKFDENSDIDIALEGILDPEKYFALLGDAMELTRFPLDIVQLEKIEPEFAELILLKGKIIYES</sequence>
<proteinExistence type="predicted"/>
<dbReference type="AlphaFoldDB" id="A0A975BBE7"/>
<dbReference type="KEGG" id="dli:dnl_44970"/>
<dbReference type="SUPFAM" id="SSF81301">
    <property type="entry name" value="Nucleotidyltransferase"/>
    <property type="match status" value="1"/>
</dbReference>
<feature type="domain" description="Polymerase beta nucleotidyltransferase" evidence="1">
    <location>
        <begin position="35"/>
        <end position="119"/>
    </location>
</feature>
<dbReference type="Pfam" id="PF18765">
    <property type="entry name" value="Polbeta"/>
    <property type="match status" value="1"/>
</dbReference>
<keyword evidence="3" id="KW-1185">Reference proteome</keyword>
<dbReference type="Gene3D" id="3.30.460.10">
    <property type="entry name" value="Beta Polymerase, domain 2"/>
    <property type="match status" value="1"/>
</dbReference>
<evidence type="ECO:0000313" key="2">
    <source>
        <dbReference type="EMBL" id="QTA82130.1"/>
    </source>
</evidence>
<reference evidence="2" key="1">
    <citation type="journal article" date="2021" name="Microb. Physiol.">
        <title>Proteogenomic Insights into the Physiology of Marine, Sulfate-Reducing, Filamentous Desulfonema limicola and Desulfonema magnum.</title>
        <authorList>
            <person name="Schnaars V."/>
            <person name="Wohlbrand L."/>
            <person name="Scheve S."/>
            <person name="Hinrichs C."/>
            <person name="Reinhardt R."/>
            <person name="Rabus R."/>
        </authorList>
    </citation>
    <scope>NUCLEOTIDE SEQUENCE</scope>
    <source>
        <strain evidence="2">5ac10</strain>
    </source>
</reference>